<evidence type="ECO:0000313" key="1">
    <source>
        <dbReference type="EMBL" id="KAK8535989.1"/>
    </source>
</evidence>
<accession>A0ABR2DD53</accession>
<dbReference type="Proteomes" id="UP001472677">
    <property type="component" value="Unassembled WGS sequence"/>
</dbReference>
<sequence>MSTFADSFTQLRDESLNSFDSVLHQDGYDPSQQFDSFTDQSDHAKVSNDDVFAHDPYSNGVGIGQDFGGSDGSLLPPLAEIEPDEGVALREWRRLRSIMIFS</sequence>
<proteinExistence type="predicted"/>
<protein>
    <recommendedName>
        <fullName evidence="3">Clathrin light chain</fullName>
    </recommendedName>
</protein>
<organism evidence="1 2">
    <name type="scientific">Hibiscus sabdariffa</name>
    <name type="common">roselle</name>
    <dbReference type="NCBI Taxonomy" id="183260"/>
    <lineage>
        <taxon>Eukaryota</taxon>
        <taxon>Viridiplantae</taxon>
        <taxon>Streptophyta</taxon>
        <taxon>Embryophyta</taxon>
        <taxon>Tracheophyta</taxon>
        <taxon>Spermatophyta</taxon>
        <taxon>Magnoliopsida</taxon>
        <taxon>eudicotyledons</taxon>
        <taxon>Gunneridae</taxon>
        <taxon>Pentapetalae</taxon>
        <taxon>rosids</taxon>
        <taxon>malvids</taxon>
        <taxon>Malvales</taxon>
        <taxon>Malvaceae</taxon>
        <taxon>Malvoideae</taxon>
        <taxon>Hibiscus</taxon>
    </lineage>
</organism>
<comment type="caution">
    <text evidence="1">The sequence shown here is derived from an EMBL/GenBank/DDBJ whole genome shotgun (WGS) entry which is preliminary data.</text>
</comment>
<evidence type="ECO:0008006" key="3">
    <source>
        <dbReference type="Google" id="ProtNLM"/>
    </source>
</evidence>
<dbReference type="EMBL" id="JBBPBM010000029">
    <property type="protein sequence ID" value="KAK8535989.1"/>
    <property type="molecule type" value="Genomic_DNA"/>
</dbReference>
<reference evidence="1 2" key="1">
    <citation type="journal article" date="2024" name="G3 (Bethesda)">
        <title>Genome assembly of Hibiscus sabdariffa L. provides insights into metabolisms of medicinal natural products.</title>
        <authorList>
            <person name="Kim T."/>
        </authorList>
    </citation>
    <scope>NUCLEOTIDE SEQUENCE [LARGE SCALE GENOMIC DNA]</scope>
    <source>
        <strain evidence="1">TK-2024</strain>
        <tissue evidence="1">Old leaves</tissue>
    </source>
</reference>
<keyword evidence="2" id="KW-1185">Reference proteome</keyword>
<gene>
    <name evidence="1" type="ORF">V6N12_012652</name>
</gene>
<name>A0ABR2DD53_9ROSI</name>
<evidence type="ECO:0000313" key="2">
    <source>
        <dbReference type="Proteomes" id="UP001472677"/>
    </source>
</evidence>